<gene>
    <name evidence="1" type="ORF">SAMN04488116_0768</name>
</gene>
<dbReference type="EMBL" id="FQWL01000001">
    <property type="protein sequence ID" value="SHG28765.1"/>
    <property type="molecule type" value="Genomic_DNA"/>
</dbReference>
<protein>
    <submittedName>
        <fullName evidence="1">Uncharacterized protein</fullName>
    </submittedName>
</protein>
<sequence>MPNGKSHKRCPHCKAVLTPLSPAQTQLLDFINPLDAPDLVHSLKHIHNIALYHSEGPLDDPEKVALYWMKGLWERIAEIENG</sequence>
<organism evidence="1 2">
    <name type="scientific">Flagellimonas flava</name>
    <dbReference type="NCBI Taxonomy" id="570519"/>
    <lineage>
        <taxon>Bacteria</taxon>
        <taxon>Pseudomonadati</taxon>
        <taxon>Bacteroidota</taxon>
        <taxon>Flavobacteriia</taxon>
        <taxon>Flavobacteriales</taxon>
        <taxon>Flavobacteriaceae</taxon>
        <taxon>Flagellimonas</taxon>
    </lineage>
</organism>
<keyword evidence="2" id="KW-1185">Reference proteome</keyword>
<dbReference type="OrthoDB" id="960942at2"/>
<name>A0A1M5IKJ4_9FLAO</name>
<reference evidence="2" key="1">
    <citation type="submission" date="2016-11" db="EMBL/GenBank/DDBJ databases">
        <authorList>
            <person name="Varghese N."/>
            <person name="Submissions S."/>
        </authorList>
    </citation>
    <scope>NUCLEOTIDE SEQUENCE [LARGE SCALE GENOMIC DNA]</scope>
    <source>
        <strain evidence="2">DSM 22638</strain>
    </source>
</reference>
<evidence type="ECO:0000313" key="1">
    <source>
        <dbReference type="EMBL" id="SHG28765.1"/>
    </source>
</evidence>
<dbReference type="AlphaFoldDB" id="A0A1M5IKJ4"/>
<evidence type="ECO:0000313" key="2">
    <source>
        <dbReference type="Proteomes" id="UP000184532"/>
    </source>
</evidence>
<proteinExistence type="predicted"/>
<dbReference type="RefSeq" id="WP_073176554.1">
    <property type="nucleotide sequence ID" value="NZ_FQWL01000001.1"/>
</dbReference>
<dbReference type="Proteomes" id="UP000184532">
    <property type="component" value="Unassembled WGS sequence"/>
</dbReference>
<accession>A0A1M5IKJ4</accession>